<evidence type="ECO:0000313" key="2">
    <source>
        <dbReference type="Proteomes" id="UP000284021"/>
    </source>
</evidence>
<dbReference type="EMBL" id="QYUR01000002">
    <property type="protein sequence ID" value="RJG12470.1"/>
    <property type="molecule type" value="Genomic_DNA"/>
</dbReference>
<keyword evidence="2" id="KW-1185">Reference proteome</keyword>
<gene>
    <name evidence="1" type="ORF">D3879_04045</name>
</gene>
<evidence type="ECO:0000313" key="1">
    <source>
        <dbReference type="EMBL" id="RJG12470.1"/>
    </source>
</evidence>
<dbReference type="AlphaFoldDB" id="A0A418XJ31"/>
<dbReference type="OrthoDB" id="7030394at2"/>
<dbReference type="Proteomes" id="UP000284021">
    <property type="component" value="Unassembled WGS sequence"/>
</dbReference>
<comment type="caution">
    <text evidence="1">The sequence shown here is derived from an EMBL/GenBank/DDBJ whole genome shotgun (WGS) entry which is preliminary data.</text>
</comment>
<name>A0A418XJ31_9PSED</name>
<reference evidence="1 2" key="1">
    <citation type="submission" date="2018-09" db="EMBL/GenBank/DDBJ databases">
        <authorList>
            <person name="Zhu H."/>
        </authorList>
    </citation>
    <scope>NUCLEOTIDE SEQUENCE [LARGE SCALE GENOMIC DNA]</scope>
    <source>
        <strain evidence="1 2">K1S02-6</strain>
    </source>
</reference>
<organism evidence="1 2">
    <name type="scientific">Pseudomonas cavernicola</name>
    <dbReference type="NCBI Taxonomy" id="2320866"/>
    <lineage>
        <taxon>Bacteria</taxon>
        <taxon>Pseudomonadati</taxon>
        <taxon>Pseudomonadota</taxon>
        <taxon>Gammaproteobacteria</taxon>
        <taxon>Pseudomonadales</taxon>
        <taxon>Pseudomonadaceae</taxon>
        <taxon>Pseudomonas</taxon>
    </lineage>
</organism>
<protein>
    <submittedName>
        <fullName evidence="1">Uncharacterized protein</fullName>
    </submittedName>
</protein>
<accession>A0A418XJ31</accession>
<sequence>MTSKQKALLMYFHAPRCRSKTRQARRGTQAMAFPRQVPQHRLAGFAAQPEGTVLSCRRTALLVAHLE</sequence>
<proteinExistence type="predicted"/>